<sequence>MNIVERKPIDLAIILLLLCAIGGCIGSPLPPGAVAGLYRWDDRQSAVATRTGQVLEEHDGYFSGDFDFGDVLDSYPELAETPDQPLLIKACEEELCYAVIVFGDFFQLNEEGRVTGYASMNSLTTAMANQVMALPAEEVLGALNILAGRLTAGGDADYQAFLRLDPERKPQHEALLLNDRVFAAAQRLVVEAPGFTVDKLLGESRIATEDLQVPDGFVFDDTYVLSVDIDVSAVLDEKAYLSICSEYSQTGSDYEINFDACQLSTPLVGGRYVGELNLTGSTTELLVVILPLQSPEDALYYPWSRQQSGDRLRI</sequence>
<dbReference type="KEGG" id="halc:EY643_02345"/>
<organism evidence="1 2">
    <name type="scientific">Halioglobus maricola</name>
    <dbReference type="NCBI Taxonomy" id="2601894"/>
    <lineage>
        <taxon>Bacteria</taxon>
        <taxon>Pseudomonadati</taxon>
        <taxon>Pseudomonadota</taxon>
        <taxon>Gammaproteobacteria</taxon>
        <taxon>Cellvibrionales</taxon>
        <taxon>Halieaceae</taxon>
        <taxon>Halioglobus</taxon>
    </lineage>
</organism>
<dbReference type="Proteomes" id="UP000326287">
    <property type="component" value="Chromosome"/>
</dbReference>
<dbReference type="RefSeq" id="WP_152660695.1">
    <property type="nucleotide sequence ID" value="NZ_CP036422.1"/>
</dbReference>
<reference evidence="1 2" key="1">
    <citation type="submission" date="2019-02" db="EMBL/GenBank/DDBJ databases">
        <authorList>
            <person name="Li S.-H."/>
        </authorList>
    </citation>
    <scope>NUCLEOTIDE SEQUENCE [LARGE SCALE GENOMIC DNA]</scope>
    <source>
        <strain evidence="1 2">IMCC14385</strain>
    </source>
</reference>
<keyword evidence="2" id="KW-1185">Reference proteome</keyword>
<dbReference type="EMBL" id="CP036422">
    <property type="protein sequence ID" value="QFU74583.1"/>
    <property type="molecule type" value="Genomic_DNA"/>
</dbReference>
<dbReference type="OrthoDB" id="6269071at2"/>
<gene>
    <name evidence="1" type="ORF">EY643_02345</name>
</gene>
<proteinExistence type="predicted"/>
<accession>A0A5P9NFK8</accession>
<protein>
    <submittedName>
        <fullName evidence="1">Uncharacterized protein</fullName>
    </submittedName>
</protein>
<evidence type="ECO:0000313" key="1">
    <source>
        <dbReference type="EMBL" id="QFU74583.1"/>
    </source>
</evidence>
<evidence type="ECO:0000313" key="2">
    <source>
        <dbReference type="Proteomes" id="UP000326287"/>
    </source>
</evidence>
<dbReference type="PROSITE" id="PS51257">
    <property type="entry name" value="PROKAR_LIPOPROTEIN"/>
    <property type="match status" value="1"/>
</dbReference>
<name>A0A5P9NFK8_9GAMM</name>
<dbReference type="AlphaFoldDB" id="A0A5P9NFK8"/>